<proteinExistence type="predicted"/>
<name>A0ABP1NU27_XYLVO</name>
<gene>
    <name evidence="1" type="ORF">XYLVIOL_LOCUS6649</name>
</gene>
<evidence type="ECO:0000313" key="1">
    <source>
        <dbReference type="EMBL" id="CAL7944427.1"/>
    </source>
</evidence>
<accession>A0ABP1NU27</accession>
<dbReference type="EMBL" id="CAXAJV020001293">
    <property type="protein sequence ID" value="CAL7944427.1"/>
    <property type="molecule type" value="Genomic_DNA"/>
</dbReference>
<keyword evidence="2" id="KW-1185">Reference proteome</keyword>
<organism evidence="1 2">
    <name type="scientific">Xylocopa violacea</name>
    <name type="common">Violet carpenter bee</name>
    <name type="synonym">Apis violacea</name>
    <dbReference type="NCBI Taxonomy" id="135666"/>
    <lineage>
        <taxon>Eukaryota</taxon>
        <taxon>Metazoa</taxon>
        <taxon>Ecdysozoa</taxon>
        <taxon>Arthropoda</taxon>
        <taxon>Hexapoda</taxon>
        <taxon>Insecta</taxon>
        <taxon>Pterygota</taxon>
        <taxon>Neoptera</taxon>
        <taxon>Endopterygota</taxon>
        <taxon>Hymenoptera</taxon>
        <taxon>Apocrita</taxon>
        <taxon>Aculeata</taxon>
        <taxon>Apoidea</taxon>
        <taxon>Anthophila</taxon>
        <taxon>Apidae</taxon>
        <taxon>Xylocopa</taxon>
        <taxon>Xylocopa</taxon>
    </lineage>
</organism>
<comment type="caution">
    <text evidence="1">The sequence shown here is derived from an EMBL/GenBank/DDBJ whole genome shotgun (WGS) entry which is preliminary data.</text>
</comment>
<reference evidence="1 2" key="1">
    <citation type="submission" date="2024-08" db="EMBL/GenBank/DDBJ databases">
        <authorList>
            <person name="Will J Nash"/>
            <person name="Angela Man"/>
            <person name="Seanna McTaggart"/>
            <person name="Kendall Baker"/>
            <person name="Tom Barker"/>
            <person name="Leah Catchpole"/>
            <person name="Alex Durrant"/>
            <person name="Karim Gharbi"/>
            <person name="Naomi Irish"/>
            <person name="Gemy Kaithakottil"/>
            <person name="Debby Ku"/>
            <person name="Aaliyah Providence"/>
            <person name="Felix Shaw"/>
            <person name="David Swarbreck"/>
            <person name="Chris Watkins"/>
            <person name="Ann M. McCartney"/>
            <person name="Giulio Formenti"/>
            <person name="Alice Mouton"/>
            <person name="Noel Vella"/>
            <person name="Bjorn M von Reumont"/>
            <person name="Adriana Vella"/>
            <person name="Wilfried Haerty"/>
        </authorList>
    </citation>
    <scope>NUCLEOTIDE SEQUENCE [LARGE SCALE GENOMIC DNA]</scope>
</reference>
<dbReference type="Proteomes" id="UP001642520">
    <property type="component" value="Unassembled WGS sequence"/>
</dbReference>
<evidence type="ECO:0000313" key="2">
    <source>
        <dbReference type="Proteomes" id="UP001642520"/>
    </source>
</evidence>
<sequence>MDLTNSSRYSPSSTFSYEESNSEVDLNKAILLSNDESILSHFSDEILYDTNGFSFSSSNIETDAKSFACSAEENKDLSHPFHLNDSTQYMCLPSRRNRSNYKNNKSTIMQNLNNLQCQNLITTIEEYQETNKYIPLRVQLKQIFDEMLRKCNNITKESSTRYSNKSSTSEFSRLKCSNESSISEFSSTRCSNKCSTSGFSLSSSSLSTNNLDNTSEINNINLLCQTEEPDRIIATSTENLQNTNKSNNMSSHNTSIYCFARRLVTILEDSYESSSNSQLENSCDWTGRCIARLNNFTIKKLENKYCTDERIFITSDISDSDSTMSSHFSSDMETLGREIFQKANRS</sequence>
<protein>
    <submittedName>
        <fullName evidence="1">Uncharacterized protein</fullName>
    </submittedName>
</protein>